<sequence length="227" mass="25924">MSFDDFSDEFDHFIHGNGTKSHKKDLYENSYNKLFRGQERWKGVIGRHVGRTNLPGFKLFRLTSLNESLTERNQGLQRAAALFWVMRIFFNCMRSISIFKEIVSLDQKEVHVDDFSQEDHEKKEGGPNKDDPKKGPKQDGPKKGPKKDVGPKKDGGQKDGGPKYSGQKYDGEMLMVVDDEDIDDGENVDVETENPVEARQDEDIIEVGSFTQWLEENYDVVGDVTKT</sequence>
<dbReference type="AlphaFoldDB" id="A0A2U1LYX2"/>
<feature type="compositionally biased region" description="Basic and acidic residues" evidence="1">
    <location>
        <begin position="114"/>
        <end position="161"/>
    </location>
</feature>
<dbReference type="EMBL" id="PKPP01007160">
    <property type="protein sequence ID" value="PWA54181.1"/>
    <property type="molecule type" value="Genomic_DNA"/>
</dbReference>
<dbReference type="Proteomes" id="UP000245207">
    <property type="component" value="Unassembled WGS sequence"/>
</dbReference>
<reference evidence="2 3" key="1">
    <citation type="journal article" date="2018" name="Mol. Plant">
        <title>The genome of Artemisia annua provides insight into the evolution of Asteraceae family and artemisinin biosynthesis.</title>
        <authorList>
            <person name="Shen Q."/>
            <person name="Zhang L."/>
            <person name="Liao Z."/>
            <person name="Wang S."/>
            <person name="Yan T."/>
            <person name="Shi P."/>
            <person name="Liu M."/>
            <person name="Fu X."/>
            <person name="Pan Q."/>
            <person name="Wang Y."/>
            <person name="Lv Z."/>
            <person name="Lu X."/>
            <person name="Zhang F."/>
            <person name="Jiang W."/>
            <person name="Ma Y."/>
            <person name="Chen M."/>
            <person name="Hao X."/>
            <person name="Li L."/>
            <person name="Tang Y."/>
            <person name="Lv G."/>
            <person name="Zhou Y."/>
            <person name="Sun X."/>
            <person name="Brodelius P.E."/>
            <person name="Rose J.K.C."/>
            <person name="Tang K."/>
        </authorList>
    </citation>
    <scope>NUCLEOTIDE SEQUENCE [LARGE SCALE GENOMIC DNA]</scope>
    <source>
        <strain evidence="3">cv. Huhao1</strain>
        <tissue evidence="2">Leaf</tissue>
    </source>
</reference>
<evidence type="ECO:0000313" key="2">
    <source>
        <dbReference type="EMBL" id="PWA54181.1"/>
    </source>
</evidence>
<keyword evidence="3" id="KW-1185">Reference proteome</keyword>
<evidence type="ECO:0000256" key="1">
    <source>
        <dbReference type="SAM" id="MobiDB-lite"/>
    </source>
</evidence>
<organism evidence="2 3">
    <name type="scientific">Artemisia annua</name>
    <name type="common">Sweet wormwood</name>
    <dbReference type="NCBI Taxonomy" id="35608"/>
    <lineage>
        <taxon>Eukaryota</taxon>
        <taxon>Viridiplantae</taxon>
        <taxon>Streptophyta</taxon>
        <taxon>Embryophyta</taxon>
        <taxon>Tracheophyta</taxon>
        <taxon>Spermatophyta</taxon>
        <taxon>Magnoliopsida</taxon>
        <taxon>eudicotyledons</taxon>
        <taxon>Gunneridae</taxon>
        <taxon>Pentapetalae</taxon>
        <taxon>asterids</taxon>
        <taxon>campanulids</taxon>
        <taxon>Asterales</taxon>
        <taxon>Asteraceae</taxon>
        <taxon>Asteroideae</taxon>
        <taxon>Anthemideae</taxon>
        <taxon>Artemisiinae</taxon>
        <taxon>Artemisia</taxon>
    </lineage>
</organism>
<feature type="region of interest" description="Disordered" evidence="1">
    <location>
        <begin position="114"/>
        <end position="174"/>
    </location>
</feature>
<protein>
    <submittedName>
        <fullName evidence="2">Uncharacterized protein</fullName>
    </submittedName>
</protein>
<comment type="caution">
    <text evidence="2">The sequence shown here is derived from an EMBL/GenBank/DDBJ whole genome shotgun (WGS) entry which is preliminary data.</text>
</comment>
<name>A0A2U1LYX2_ARTAN</name>
<evidence type="ECO:0000313" key="3">
    <source>
        <dbReference type="Proteomes" id="UP000245207"/>
    </source>
</evidence>
<proteinExistence type="predicted"/>
<accession>A0A2U1LYX2</accession>
<gene>
    <name evidence="2" type="ORF">CTI12_AA439810</name>
</gene>